<organism evidence="1 2">
    <name type="scientific">Cucumis sativus</name>
    <name type="common">Cucumber</name>
    <dbReference type="NCBI Taxonomy" id="3659"/>
    <lineage>
        <taxon>Eukaryota</taxon>
        <taxon>Viridiplantae</taxon>
        <taxon>Streptophyta</taxon>
        <taxon>Embryophyta</taxon>
        <taxon>Tracheophyta</taxon>
        <taxon>Spermatophyta</taxon>
        <taxon>Magnoliopsida</taxon>
        <taxon>eudicotyledons</taxon>
        <taxon>Gunneridae</taxon>
        <taxon>Pentapetalae</taxon>
        <taxon>rosids</taxon>
        <taxon>fabids</taxon>
        <taxon>Cucurbitales</taxon>
        <taxon>Cucurbitaceae</taxon>
        <taxon>Benincaseae</taxon>
        <taxon>Cucumis</taxon>
    </lineage>
</organism>
<evidence type="ECO:0000313" key="1">
    <source>
        <dbReference type="EMBL" id="KGN56517.1"/>
    </source>
</evidence>
<dbReference type="EMBL" id="CM002924">
    <property type="protein sequence ID" value="KGN56517.1"/>
    <property type="molecule type" value="Genomic_DNA"/>
</dbReference>
<reference evidence="1 2" key="2">
    <citation type="journal article" date="2009" name="PLoS ONE">
        <title>An integrated genetic and cytogenetic map of the cucumber genome.</title>
        <authorList>
            <person name="Ren Y."/>
            <person name="Zhang Z."/>
            <person name="Liu J."/>
            <person name="Staub J.E."/>
            <person name="Han Y."/>
            <person name="Cheng Z."/>
            <person name="Li X."/>
            <person name="Lu J."/>
            <person name="Miao H."/>
            <person name="Kang H."/>
            <person name="Xie B."/>
            <person name="Gu X."/>
            <person name="Wang X."/>
            <person name="Du Y."/>
            <person name="Jin W."/>
            <person name="Huang S."/>
        </authorList>
    </citation>
    <scope>NUCLEOTIDE SEQUENCE [LARGE SCALE GENOMIC DNA]</scope>
    <source>
        <strain evidence="2">cv. 9930</strain>
    </source>
</reference>
<protein>
    <submittedName>
        <fullName evidence="1">Uncharacterized protein</fullName>
    </submittedName>
</protein>
<reference evidence="1 2" key="1">
    <citation type="journal article" date="2009" name="Nat. Genet.">
        <title>The genome of the cucumber, Cucumis sativus L.</title>
        <authorList>
            <person name="Huang S."/>
            <person name="Li R."/>
            <person name="Zhang Z."/>
            <person name="Li L."/>
            <person name="Gu X."/>
            <person name="Fan W."/>
            <person name="Lucas W.J."/>
            <person name="Wang X."/>
            <person name="Xie B."/>
            <person name="Ni P."/>
            <person name="Ren Y."/>
            <person name="Zhu H."/>
            <person name="Li J."/>
            <person name="Lin K."/>
            <person name="Jin W."/>
            <person name="Fei Z."/>
            <person name="Li G."/>
            <person name="Staub J."/>
            <person name="Kilian A."/>
            <person name="van der Vossen E.A."/>
            <person name="Wu Y."/>
            <person name="Guo J."/>
            <person name="He J."/>
            <person name="Jia Z."/>
            <person name="Ren Y."/>
            <person name="Tian G."/>
            <person name="Lu Y."/>
            <person name="Ruan J."/>
            <person name="Qian W."/>
            <person name="Wang M."/>
            <person name="Huang Q."/>
            <person name="Li B."/>
            <person name="Xuan Z."/>
            <person name="Cao J."/>
            <person name="Asan"/>
            <person name="Wu Z."/>
            <person name="Zhang J."/>
            <person name="Cai Q."/>
            <person name="Bai Y."/>
            <person name="Zhao B."/>
            <person name="Han Y."/>
            <person name="Li Y."/>
            <person name="Li X."/>
            <person name="Wang S."/>
            <person name="Shi Q."/>
            <person name="Liu S."/>
            <person name="Cho W.K."/>
            <person name="Kim J.Y."/>
            <person name="Xu Y."/>
            <person name="Heller-Uszynska K."/>
            <person name="Miao H."/>
            <person name="Cheng Z."/>
            <person name="Zhang S."/>
            <person name="Wu J."/>
            <person name="Yang Y."/>
            <person name="Kang H."/>
            <person name="Li M."/>
            <person name="Liang H."/>
            <person name="Ren X."/>
            <person name="Shi Z."/>
            <person name="Wen M."/>
            <person name="Jian M."/>
            <person name="Yang H."/>
            <person name="Zhang G."/>
            <person name="Yang Z."/>
            <person name="Chen R."/>
            <person name="Liu S."/>
            <person name="Li J."/>
            <person name="Ma L."/>
            <person name="Liu H."/>
            <person name="Zhou Y."/>
            <person name="Zhao J."/>
            <person name="Fang X."/>
            <person name="Li G."/>
            <person name="Fang L."/>
            <person name="Li Y."/>
            <person name="Liu D."/>
            <person name="Zheng H."/>
            <person name="Zhang Y."/>
            <person name="Qin N."/>
            <person name="Li Z."/>
            <person name="Yang G."/>
            <person name="Yang S."/>
            <person name="Bolund L."/>
            <person name="Kristiansen K."/>
            <person name="Zheng H."/>
            <person name="Li S."/>
            <person name="Zhang X."/>
            <person name="Yang H."/>
            <person name="Wang J."/>
            <person name="Sun R."/>
            <person name="Zhang B."/>
            <person name="Jiang S."/>
            <person name="Wang J."/>
            <person name="Du Y."/>
            <person name="Li S."/>
        </authorList>
    </citation>
    <scope>NUCLEOTIDE SEQUENCE [LARGE SCALE GENOMIC DNA]</scope>
    <source>
        <strain evidence="2">cv. 9930</strain>
    </source>
</reference>
<name>A0A0A0L7G8_CUCSA</name>
<dbReference type="Gramene" id="KGN56517">
    <property type="protein sequence ID" value="KGN56517"/>
    <property type="gene ID" value="Csa_3G122410"/>
</dbReference>
<evidence type="ECO:0000313" key="2">
    <source>
        <dbReference type="Proteomes" id="UP000029981"/>
    </source>
</evidence>
<gene>
    <name evidence="1" type="ORF">Csa_3G122410</name>
</gene>
<reference evidence="1 2" key="4">
    <citation type="journal article" date="2011" name="BMC Genomics">
        <title>RNA-Seq improves annotation of protein-coding genes in the cucumber genome.</title>
        <authorList>
            <person name="Li Z."/>
            <person name="Zhang Z."/>
            <person name="Yan P."/>
            <person name="Huang S."/>
            <person name="Fei Z."/>
            <person name="Lin K."/>
        </authorList>
    </citation>
    <scope>NUCLEOTIDE SEQUENCE [LARGE SCALE GENOMIC DNA]</scope>
    <source>
        <strain evidence="2">cv. 9930</strain>
    </source>
</reference>
<sequence length="59" mass="6350">MKRNFATLGPLSSGHLLPGPSSTGQIRPVGHCNLFFHVNAVIVSDWKTDGCKEICQVQG</sequence>
<reference evidence="1 2" key="3">
    <citation type="journal article" date="2010" name="BMC Genomics">
        <title>Transcriptome sequencing and comparative analysis of cucumber flowers with different sex types.</title>
        <authorList>
            <person name="Guo S."/>
            <person name="Zheng Y."/>
            <person name="Joung J.G."/>
            <person name="Liu S."/>
            <person name="Zhang Z."/>
            <person name="Crasta O.R."/>
            <person name="Sobral B.W."/>
            <person name="Xu Y."/>
            <person name="Huang S."/>
            <person name="Fei Z."/>
        </authorList>
    </citation>
    <scope>NUCLEOTIDE SEQUENCE [LARGE SCALE GENOMIC DNA]</scope>
    <source>
        <strain evidence="2">cv. 9930</strain>
    </source>
</reference>
<dbReference type="Proteomes" id="UP000029981">
    <property type="component" value="Chromosome 3"/>
</dbReference>
<dbReference type="AlphaFoldDB" id="A0A0A0L7G8"/>
<keyword evidence="2" id="KW-1185">Reference proteome</keyword>
<proteinExistence type="predicted"/>
<accession>A0A0A0L7G8</accession>